<keyword evidence="2 7" id="KW-0251">Elongation factor</keyword>
<dbReference type="GO" id="GO:0003746">
    <property type="term" value="F:translation elongation factor activity"/>
    <property type="evidence" value="ECO:0007669"/>
    <property type="project" value="UniProtKB-KW"/>
</dbReference>
<keyword evidence="3" id="KW-0648">Protein biosynthesis</keyword>
<dbReference type="InterPro" id="IPR027417">
    <property type="entry name" value="P-loop_NTPase"/>
</dbReference>
<dbReference type="InterPro" id="IPR009000">
    <property type="entry name" value="Transl_B-barrel_sf"/>
</dbReference>
<dbReference type="PANTHER" id="PTHR43721:SF22">
    <property type="entry name" value="ELONGATION FACTOR TU, MITOCHONDRIAL"/>
    <property type="match status" value="1"/>
</dbReference>
<feature type="compositionally biased region" description="Pro residues" evidence="5">
    <location>
        <begin position="44"/>
        <end position="55"/>
    </location>
</feature>
<dbReference type="EMBL" id="BAAAHB010000028">
    <property type="protein sequence ID" value="GAA0465747.1"/>
    <property type="molecule type" value="Genomic_DNA"/>
</dbReference>
<evidence type="ECO:0000313" key="7">
    <source>
        <dbReference type="EMBL" id="GAA0465747.1"/>
    </source>
</evidence>
<evidence type="ECO:0000313" key="8">
    <source>
        <dbReference type="Proteomes" id="UP001499895"/>
    </source>
</evidence>
<dbReference type="PROSITE" id="PS51722">
    <property type="entry name" value="G_TR_2"/>
    <property type="match status" value="1"/>
</dbReference>
<dbReference type="SUPFAM" id="SSF50465">
    <property type="entry name" value="EF-Tu/eEF-1alpha/eIF2-gamma C-terminal domain"/>
    <property type="match status" value="1"/>
</dbReference>
<dbReference type="InterPro" id="IPR004160">
    <property type="entry name" value="Transl_elong_EFTu/EF1A_C"/>
</dbReference>
<proteinExistence type="predicted"/>
<dbReference type="Gene3D" id="2.40.30.10">
    <property type="entry name" value="Translation factors"/>
    <property type="match status" value="2"/>
</dbReference>
<evidence type="ECO:0000256" key="1">
    <source>
        <dbReference type="ARBA" id="ARBA00022741"/>
    </source>
</evidence>
<dbReference type="Pfam" id="PF00009">
    <property type="entry name" value="GTP_EFTU"/>
    <property type="match status" value="1"/>
</dbReference>
<feature type="region of interest" description="Disordered" evidence="5">
    <location>
        <begin position="40"/>
        <end position="61"/>
    </location>
</feature>
<dbReference type="InterPro" id="IPR000795">
    <property type="entry name" value="T_Tr_GTP-bd_dom"/>
</dbReference>
<gene>
    <name evidence="7" type="primary">tuf_1</name>
    <name evidence="7" type="ORF">GCM10009544_30080</name>
</gene>
<protein>
    <submittedName>
        <fullName evidence="7">Elongation factor Tu</fullName>
    </submittedName>
</protein>
<dbReference type="PRINTS" id="PR00315">
    <property type="entry name" value="ELONGATNFCT"/>
</dbReference>
<dbReference type="Pfam" id="PF03144">
    <property type="entry name" value="GTP_EFTU_D2"/>
    <property type="match status" value="1"/>
</dbReference>
<evidence type="ECO:0000259" key="6">
    <source>
        <dbReference type="PROSITE" id="PS51722"/>
    </source>
</evidence>
<dbReference type="SUPFAM" id="SSF50447">
    <property type="entry name" value="Translation proteins"/>
    <property type="match status" value="1"/>
</dbReference>
<dbReference type="InterPro" id="IPR050055">
    <property type="entry name" value="EF-Tu_GTPase"/>
</dbReference>
<evidence type="ECO:0000256" key="2">
    <source>
        <dbReference type="ARBA" id="ARBA00022768"/>
    </source>
</evidence>
<feature type="domain" description="Tr-type G" evidence="6">
    <location>
        <begin position="10"/>
        <end position="202"/>
    </location>
</feature>
<dbReference type="PANTHER" id="PTHR43721">
    <property type="entry name" value="ELONGATION FACTOR TU-RELATED"/>
    <property type="match status" value="1"/>
</dbReference>
<keyword evidence="1" id="KW-0547">Nucleotide-binding</keyword>
<keyword evidence="4" id="KW-0342">GTP-binding</keyword>
<dbReference type="SUPFAM" id="SSF52540">
    <property type="entry name" value="P-loop containing nucleoside triphosphate hydrolases"/>
    <property type="match status" value="1"/>
</dbReference>
<dbReference type="Proteomes" id="UP001499895">
    <property type="component" value="Unassembled WGS sequence"/>
</dbReference>
<dbReference type="Pfam" id="PF03143">
    <property type="entry name" value="GTP_EFTU_D3"/>
    <property type="match status" value="1"/>
</dbReference>
<reference evidence="8" key="1">
    <citation type="journal article" date="2019" name="Int. J. Syst. Evol. Microbiol.">
        <title>The Global Catalogue of Microorganisms (GCM) 10K type strain sequencing project: providing services to taxonomists for standard genome sequencing and annotation.</title>
        <authorList>
            <consortium name="The Broad Institute Genomics Platform"/>
            <consortium name="The Broad Institute Genome Sequencing Center for Infectious Disease"/>
            <person name="Wu L."/>
            <person name="Ma J."/>
        </authorList>
    </citation>
    <scope>NUCLEOTIDE SEQUENCE [LARGE SCALE GENOMIC DNA]</scope>
    <source>
        <strain evidence="8">JCM 10649</strain>
    </source>
</reference>
<keyword evidence="8" id="KW-1185">Reference proteome</keyword>
<evidence type="ECO:0000256" key="5">
    <source>
        <dbReference type="SAM" id="MobiDB-lite"/>
    </source>
</evidence>
<dbReference type="InterPro" id="IPR009001">
    <property type="entry name" value="Transl_elong_EF1A/Init_IF2_C"/>
</dbReference>
<accession>A0ABP3JWI5</accession>
<dbReference type="Gene3D" id="3.40.50.300">
    <property type="entry name" value="P-loop containing nucleotide triphosphate hydrolases"/>
    <property type="match status" value="1"/>
</dbReference>
<comment type="caution">
    <text evidence="7">The sequence shown here is derived from an EMBL/GenBank/DDBJ whole genome shotgun (WGS) entry which is preliminary data.</text>
</comment>
<evidence type="ECO:0000256" key="4">
    <source>
        <dbReference type="ARBA" id="ARBA00023134"/>
    </source>
</evidence>
<sequence length="392" mass="41539">MSEQAYVRTMPHLNIATMGHKGHGKTTLTAAVAAVLAARAPGGRPLPPPGRPPRATPSGRTTDFTHLAYATDTRRYTHTDLPGDARFTTNMIAGAARLDGAILVVSALDGVGAQTTEHVLLARQAGVRHLVVALTKADAGRPERTGRVERDVRRLLTAHGHDGERTAVVRVSGLRALEGDPRWTGSVEALLDAVDTYVPTPVRRTEAPFLLPVEKVLTISRRGTVVTGAVERGTVSLRDHVQLIGPPDGPRDTHVTGLEIFGTPLTTAAAGDSVALLLRGVLRHQVRRGDTVTAPGATVARRRFTARVRLRPAAEGGRHTPVSTGYRPQFHLRTADVTGTVDLGGRGTARPGETVTVAVRLDRGLPVEPGRSFSVREGGRTVATGTVTAVPE</sequence>
<name>A0ABP3JWI5_9ACTN</name>
<evidence type="ECO:0000256" key="3">
    <source>
        <dbReference type="ARBA" id="ARBA00022917"/>
    </source>
</evidence>
<dbReference type="RefSeq" id="WP_344090461.1">
    <property type="nucleotide sequence ID" value="NZ_BAAAHB010000028.1"/>
</dbReference>
<organism evidence="7 8">
    <name type="scientific">Streptomyces stramineus</name>
    <dbReference type="NCBI Taxonomy" id="173861"/>
    <lineage>
        <taxon>Bacteria</taxon>
        <taxon>Bacillati</taxon>
        <taxon>Actinomycetota</taxon>
        <taxon>Actinomycetes</taxon>
        <taxon>Kitasatosporales</taxon>
        <taxon>Streptomycetaceae</taxon>
        <taxon>Streptomyces</taxon>
    </lineage>
</organism>
<dbReference type="InterPro" id="IPR004161">
    <property type="entry name" value="EFTu-like_2"/>
</dbReference>